<keyword evidence="1" id="KW-1133">Transmembrane helix</keyword>
<protein>
    <submittedName>
        <fullName evidence="2">Uncharacterized protein</fullName>
    </submittedName>
</protein>
<reference evidence="2 3" key="1">
    <citation type="submission" date="2023-02" db="EMBL/GenBank/DDBJ databases">
        <title>LHISI_Scaffold_Assembly.</title>
        <authorList>
            <person name="Stuart O.P."/>
            <person name="Cleave R."/>
            <person name="Magrath M.J.L."/>
            <person name="Mikheyev A.S."/>
        </authorList>
    </citation>
    <scope>NUCLEOTIDE SEQUENCE [LARGE SCALE GENOMIC DNA]</scope>
    <source>
        <strain evidence="2">Daus_M_001</strain>
        <tissue evidence="2">Leg muscle</tissue>
    </source>
</reference>
<evidence type="ECO:0000313" key="3">
    <source>
        <dbReference type="Proteomes" id="UP001159363"/>
    </source>
</evidence>
<evidence type="ECO:0000313" key="2">
    <source>
        <dbReference type="EMBL" id="KAJ8880746.1"/>
    </source>
</evidence>
<keyword evidence="1" id="KW-0812">Transmembrane</keyword>
<feature type="transmembrane region" description="Helical" evidence="1">
    <location>
        <begin position="169"/>
        <end position="191"/>
    </location>
</feature>
<dbReference type="EMBL" id="JARBHB010000006">
    <property type="protein sequence ID" value="KAJ8880746.1"/>
    <property type="molecule type" value="Genomic_DNA"/>
</dbReference>
<name>A0ABQ9H938_9NEOP</name>
<accession>A0ABQ9H938</accession>
<proteinExistence type="predicted"/>
<sequence length="564" mass="61737">MPVKLNSRTSEENSTQLLTLVWRKPINELVRRRLTMEKPCTTLATMRAFTFQCANAGVRKAITIVRTAAPTTIILGLHIWTSRAASIMNNSAPYVLPLRNGVSRCLKEAGKKNVTGRPDWEKVSATKFLEAQISKRGVPLSRGNVTLLLLEELFVASGAPGHTSEEADVVLATVVELSAVVVVVLTMLVIAKGMRPSKKEDANMSPIRTARYTYLAESWSRTRFYGSANCLYCFPSPGTDRPLPCLRHELAHLKITELTFGEEGGGGGTGSIPGRAAILMSTPSVLAKRHSVRHVKWNRVQLRMTAMSYRTLIVSVTTEHRLGKKQDLSTFGISTGRCAKSVPRVDGFGGILVWGLFTWDKMGLLVHVLRPSPANDIGTCWQITCTHFCTHSSLQEISAYSKTVHWTPPLPNRDRGEEIAIRLYHGLEVACLALEVTRPQSYRNHLGCCREGCAGRGSCFDQSPCIVGGGRGSVWLETASGTLWSPSHVASPPSSGRKGMLSKTKDEVDRSRWLRTTILRVPTLCCFSANTYSENGVTLPLVGGFSRGSPVPSDLSFRGCSILI</sequence>
<evidence type="ECO:0000256" key="1">
    <source>
        <dbReference type="SAM" id="Phobius"/>
    </source>
</evidence>
<comment type="caution">
    <text evidence="2">The sequence shown here is derived from an EMBL/GenBank/DDBJ whole genome shotgun (WGS) entry which is preliminary data.</text>
</comment>
<gene>
    <name evidence="2" type="ORF">PR048_017216</name>
</gene>
<organism evidence="2 3">
    <name type="scientific">Dryococelus australis</name>
    <dbReference type="NCBI Taxonomy" id="614101"/>
    <lineage>
        <taxon>Eukaryota</taxon>
        <taxon>Metazoa</taxon>
        <taxon>Ecdysozoa</taxon>
        <taxon>Arthropoda</taxon>
        <taxon>Hexapoda</taxon>
        <taxon>Insecta</taxon>
        <taxon>Pterygota</taxon>
        <taxon>Neoptera</taxon>
        <taxon>Polyneoptera</taxon>
        <taxon>Phasmatodea</taxon>
        <taxon>Verophasmatodea</taxon>
        <taxon>Anareolatae</taxon>
        <taxon>Phasmatidae</taxon>
        <taxon>Eurycanthinae</taxon>
        <taxon>Dryococelus</taxon>
    </lineage>
</organism>
<dbReference type="Proteomes" id="UP001159363">
    <property type="component" value="Chromosome 5"/>
</dbReference>
<keyword evidence="1" id="KW-0472">Membrane</keyword>
<keyword evidence="3" id="KW-1185">Reference proteome</keyword>